<accession>A0ABU7CAA1</accession>
<feature type="transmembrane region" description="Helical" evidence="1">
    <location>
        <begin position="28"/>
        <end position="47"/>
    </location>
</feature>
<dbReference type="Proteomes" id="UP001345963">
    <property type="component" value="Unassembled WGS sequence"/>
</dbReference>
<evidence type="ECO:0000256" key="1">
    <source>
        <dbReference type="SAM" id="Phobius"/>
    </source>
</evidence>
<keyword evidence="3" id="KW-1185">Reference proteome</keyword>
<evidence type="ECO:0000313" key="3">
    <source>
        <dbReference type="Proteomes" id="UP001345963"/>
    </source>
</evidence>
<keyword evidence="1" id="KW-1133">Transmembrane helix</keyword>
<keyword evidence="1" id="KW-0472">Membrane</keyword>
<gene>
    <name evidence="2" type="ORF">ATANTOWER_016933</name>
</gene>
<name>A0ABU7CAA1_9TELE</name>
<evidence type="ECO:0000313" key="2">
    <source>
        <dbReference type="EMBL" id="MED6259096.1"/>
    </source>
</evidence>
<evidence type="ECO:0008006" key="4">
    <source>
        <dbReference type="Google" id="ProtNLM"/>
    </source>
</evidence>
<protein>
    <recommendedName>
        <fullName evidence="4">ATP synthase F0 subunit 8</fullName>
    </recommendedName>
</protein>
<keyword evidence="1" id="KW-0812">Transmembrane</keyword>
<reference evidence="2 3" key="1">
    <citation type="submission" date="2021-07" db="EMBL/GenBank/DDBJ databases">
        <authorList>
            <person name="Palmer J.M."/>
        </authorList>
    </citation>
    <scope>NUCLEOTIDE SEQUENCE [LARGE SCALE GENOMIC DNA]</scope>
    <source>
        <strain evidence="2 3">AT_MEX2019</strain>
        <tissue evidence="2">Muscle</tissue>
    </source>
</reference>
<comment type="caution">
    <text evidence="2">The sequence shown here is derived from an EMBL/GenBank/DDBJ whole genome shotgun (WGS) entry which is preliminary data.</text>
</comment>
<sequence>MAVTMEWKTYWLKHVYATFFLLYLRHNVLVMCFIISLIAGNSVVFTLQTGNLQKSVREREEKRKEVRKMDSLVNGWMNRWMDVLLLYKNHYKKSGWSNLFSEILKFRDV</sequence>
<dbReference type="EMBL" id="JAHUTI010082177">
    <property type="protein sequence ID" value="MED6259096.1"/>
    <property type="molecule type" value="Genomic_DNA"/>
</dbReference>
<organism evidence="2 3">
    <name type="scientific">Ataeniobius toweri</name>
    <dbReference type="NCBI Taxonomy" id="208326"/>
    <lineage>
        <taxon>Eukaryota</taxon>
        <taxon>Metazoa</taxon>
        <taxon>Chordata</taxon>
        <taxon>Craniata</taxon>
        <taxon>Vertebrata</taxon>
        <taxon>Euteleostomi</taxon>
        <taxon>Actinopterygii</taxon>
        <taxon>Neopterygii</taxon>
        <taxon>Teleostei</taxon>
        <taxon>Neoteleostei</taxon>
        <taxon>Acanthomorphata</taxon>
        <taxon>Ovalentaria</taxon>
        <taxon>Atherinomorphae</taxon>
        <taxon>Cyprinodontiformes</taxon>
        <taxon>Goodeidae</taxon>
        <taxon>Ataeniobius</taxon>
    </lineage>
</organism>
<proteinExistence type="predicted"/>